<organism evidence="1 2">
    <name type="scientific">Racocetra persica</name>
    <dbReference type="NCBI Taxonomy" id="160502"/>
    <lineage>
        <taxon>Eukaryota</taxon>
        <taxon>Fungi</taxon>
        <taxon>Fungi incertae sedis</taxon>
        <taxon>Mucoromycota</taxon>
        <taxon>Glomeromycotina</taxon>
        <taxon>Glomeromycetes</taxon>
        <taxon>Diversisporales</taxon>
        <taxon>Gigasporaceae</taxon>
        <taxon>Racocetra</taxon>
    </lineage>
</organism>
<accession>A0ACA9RBC5</accession>
<feature type="non-terminal residue" evidence="1">
    <location>
        <position position="1"/>
    </location>
</feature>
<comment type="caution">
    <text evidence="1">The sequence shown here is derived from an EMBL/GenBank/DDBJ whole genome shotgun (WGS) entry which is preliminary data.</text>
</comment>
<gene>
    <name evidence="1" type="ORF">RPERSI_LOCUS18127</name>
</gene>
<keyword evidence="2" id="KW-1185">Reference proteome</keyword>
<evidence type="ECO:0000313" key="1">
    <source>
        <dbReference type="EMBL" id="CAG8784825.1"/>
    </source>
</evidence>
<dbReference type="Proteomes" id="UP000789920">
    <property type="component" value="Unassembled WGS sequence"/>
</dbReference>
<reference evidence="1" key="1">
    <citation type="submission" date="2021-06" db="EMBL/GenBank/DDBJ databases">
        <authorList>
            <person name="Kallberg Y."/>
            <person name="Tangrot J."/>
            <person name="Rosling A."/>
        </authorList>
    </citation>
    <scope>NUCLEOTIDE SEQUENCE</scope>
    <source>
        <strain evidence="1">MA461A</strain>
    </source>
</reference>
<evidence type="ECO:0000313" key="2">
    <source>
        <dbReference type="Proteomes" id="UP000789920"/>
    </source>
</evidence>
<dbReference type="EMBL" id="CAJVQC010047498">
    <property type="protein sequence ID" value="CAG8784825.1"/>
    <property type="molecule type" value="Genomic_DNA"/>
</dbReference>
<sequence>PLFHQGLAKGTTRTSDTGSRFTFTGGATWAWNTGCKGFTFTRGGTGASGWGRINLYLSSALFSNRLVYCSFGLWAGWLGYFGWVGPDFGLDFGFSLTYNSERCGQNLGGAVSVVKASPHFYYYNISSFDFMSTKYSFFQHRGFGDTQPRGCLWLQAF</sequence>
<proteinExistence type="predicted"/>
<protein>
    <submittedName>
        <fullName evidence="1">30675_t:CDS:1</fullName>
    </submittedName>
</protein>
<name>A0ACA9RBC5_9GLOM</name>